<accession>A0A6N4W345</accession>
<evidence type="ECO:0000313" key="2">
    <source>
        <dbReference type="Proteomes" id="UP000467249"/>
    </source>
</evidence>
<evidence type="ECO:0008006" key="3">
    <source>
        <dbReference type="Google" id="ProtNLM"/>
    </source>
</evidence>
<dbReference type="AlphaFoldDB" id="A0A6N4W345"/>
<sequence>MLGDRGETLTPGLTDAEFTGIEAEFGFEFADDHRAFLSAGLPLGDSWPDWRNAPRRTLQQRLQLPAEGILFAVEWRDFWFEGWGVRPARMKDALRSARYQLERVPQLVPVHGNCYLPSGHGSSGNPVLSVYQSEVKCCAADLLAYIEGEGGQAEKVVPFWSELLG</sequence>
<proteinExistence type="predicted"/>
<dbReference type="KEGG" id="many:MANY_03050"/>
<evidence type="ECO:0000313" key="1">
    <source>
        <dbReference type="EMBL" id="BBZ74968.1"/>
    </source>
</evidence>
<dbReference type="EMBL" id="AP022620">
    <property type="protein sequence ID" value="BBZ74968.1"/>
    <property type="molecule type" value="Genomic_DNA"/>
</dbReference>
<organism evidence="1 2">
    <name type="scientific">Mycolicibacterium anyangense</name>
    <dbReference type="NCBI Taxonomy" id="1431246"/>
    <lineage>
        <taxon>Bacteria</taxon>
        <taxon>Bacillati</taxon>
        <taxon>Actinomycetota</taxon>
        <taxon>Actinomycetes</taxon>
        <taxon>Mycobacteriales</taxon>
        <taxon>Mycobacteriaceae</taxon>
        <taxon>Mycolicibacterium</taxon>
    </lineage>
</organism>
<protein>
    <recommendedName>
        <fullName evidence="3">SMI1/KNR4 family protein</fullName>
    </recommendedName>
</protein>
<gene>
    <name evidence="1" type="ORF">MANY_03050</name>
</gene>
<dbReference type="Proteomes" id="UP000467249">
    <property type="component" value="Chromosome"/>
</dbReference>
<dbReference type="PANTHER" id="PTHR32011">
    <property type="entry name" value="OS08G0472400 PROTEIN"/>
    <property type="match status" value="1"/>
</dbReference>
<keyword evidence="2" id="KW-1185">Reference proteome</keyword>
<dbReference type="RefSeq" id="WP_163802604.1">
    <property type="nucleotide sequence ID" value="NZ_AP022620.1"/>
</dbReference>
<name>A0A6N4W345_9MYCO</name>
<reference evidence="1 2" key="1">
    <citation type="journal article" date="2019" name="Emerg. Microbes Infect.">
        <title>Comprehensive subspecies identification of 175 nontuberculous mycobacteria species based on 7547 genomic profiles.</title>
        <authorList>
            <person name="Matsumoto Y."/>
            <person name="Kinjo T."/>
            <person name="Motooka D."/>
            <person name="Nabeya D."/>
            <person name="Jung N."/>
            <person name="Uechi K."/>
            <person name="Horii T."/>
            <person name="Iida T."/>
            <person name="Fujita J."/>
            <person name="Nakamura S."/>
        </authorList>
    </citation>
    <scope>NUCLEOTIDE SEQUENCE [LARGE SCALE GENOMIC DNA]</scope>
    <source>
        <strain evidence="1 2">JCM 30275</strain>
    </source>
</reference>
<dbReference type="PANTHER" id="PTHR32011:SF2">
    <property type="entry name" value="OS08G0472400 PROTEIN"/>
    <property type="match status" value="1"/>
</dbReference>